<gene>
    <name evidence="2" type="ORF">C7435_1910</name>
</gene>
<proteinExistence type="predicted"/>
<dbReference type="InterPro" id="IPR016181">
    <property type="entry name" value="Acyl_CoA_acyltransferase"/>
</dbReference>
<dbReference type="Pfam" id="PF13302">
    <property type="entry name" value="Acetyltransf_3"/>
    <property type="match status" value="1"/>
</dbReference>
<evidence type="ECO:0000313" key="3">
    <source>
        <dbReference type="Proteomes" id="UP000273675"/>
    </source>
</evidence>
<dbReference type="PROSITE" id="PS51186">
    <property type="entry name" value="GNAT"/>
    <property type="match status" value="1"/>
</dbReference>
<sequence length="187" mass="20903">MGYTLMPKPIEIASPRLRLVALNAELATLQLEDRIGFFRALGVEPEPSWPPELMDGDTLEWTRDRLVARPADSGWYSWVYVSPVMNRLLGTGGFKGTPDKQGAVEIGYSMLLSYREQGLATEGVVALLDWAYTHERVKSVVAHTRDDRDASHRVLEKAGFVQGATRRDSDEGIDVIAWHHTPSRRAA</sequence>
<name>A0A495D5Z5_9PROT</name>
<organism evidence="2 3">
    <name type="scientific">Maricaulis maris</name>
    <dbReference type="NCBI Taxonomy" id="74318"/>
    <lineage>
        <taxon>Bacteria</taxon>
        <taxon>Pseudomonadati</taxon>
        <taxon>Pseudomonadota</taxon>
        <taxon>Alphaproteobacteria</taxon>
        <taxon>Maricaulales</taxon>
        <taxon>Maricaulaceae</taxon>
        <taxon>Maricaulis</taxon>
    </lineage>
</organism>
<keyword evidence="2" id="KW-0808">Transferase</keyword>
<dbReference type="GO" id="GO:0005737">
    <property type="term" value="C:cytoplasm"/>
    <property type="evidence" value="ECO:0007669"/>
    <property type="project" value="TreeGrafter"/>
</dbReference>
<dbReference type="InterPro" id="IPR000182">
    <property type="entry name" value="GNAT_dom"/>
</dbReference>
<dbReference type="InterPro" id="IPR051908">
    <property type="entry name" value="Ribosomal_N-acetyltransferase"/>
</dbReference>
<accession>A0A495D5Z5</accession>
<reference evidence="2 3" key="1">
    <citation type="submission" date="2018-10" db="EMBL/GenBank/DDBJ databases">
        <title>Genomic Encyclopedia of Type Strains, Phase IV (KMG-IV): sequencing the most valuable type-strain genomes for metagenomic binning, comparative biology and taxonomic classification.</title>
        <authorList>
            <person name="Goeker M."/>
        </authorList>
    </citation>
    <scope>NUCLEOTIDE SEQUENCE [LARGE SCALE GENOMIC DNA]</scope>
    <source>
        <strain evidence="2 3">DSM 4734</strain>
    </source>
</reference>
<dbReference type="PANTHER" id="PTHR43441:SF6">
    <property type="entry name" value="N-ACETYLTRANSFERASE DOMAIN-CONTAINING PROTEIN"/>
    <property type="match status" value="1"/>
</dbReference>
<evidence type="ECO:0000259" key="1">
    <source>
        <dbReference type="PROSITE" id="PS51186"/>
    </source>
</evidence>
<evidence type="ECO:0000313" key="2">
    <source>
        <dbReference type="EMBL" id="RKQ96578.1"/>
    </source>
</evidence>
<dbReference type="OrthoDB" id="9797989at2"/>
<dbReference type="GO" id="GO:0008999">
    <property type="term" value="F:protein-N-terminal-alanine acetyltransferase activity"/>
    <property type="evidence" value="ECO:0007669"/>
    <property type="project" value="TreeGrafter"/>
</dbReference>
<dbReference type="SUPFAM" id="SSF55729">
    <property type="entry name" value="Acyl-CoA N-acyltransferases (Nat)"/>
    <property type="match status" value="1"/>
</dbReference>
<protein>
    <submittedName>
        <fullName evidence="2">RimJ/RimL family protein N-acetyltransferase</fullName>
    </submittedName>
</protein>
<feature type="domain" description="N-acetyltransferase" evidence="1">
    <location>
        <begin position="24"/>
        <end position="182"/>
    </location>
</feature>
<dbReference type="Gene3D" id="3.40.630.30">
    <property type="match status" value="1"/>
</dbReference>
<dbReference type="GO" id="GO:1990189">
    <property type="term" value="F:protein N-terminal-serine acetyltransferase activity"/>
    <property type="evidence" value="ECO:0007669"/>
    <property type="project" value="TreeGrafter"/>
</dbReference>
<comment type="caution">
    <text evidence="2">The sequence shown here is derived from an EMBL/GenBank/DDBJ whole genome shotgun (WGS) entry which is preliminary data.</text>
</comment>
<dbReference type="AlphaFoldDB" id="A0A495D5Z5"/>
<dbReference type="PANTHER" id="PTHR43441">
    <property type="entry name" value="RIBOSOMAL-PROTEIN-SERINE ACETYLTRANSFERASE"/>
    <property type="match status" value="1"/>
</dbReference>
<dbReference type="Proteomes" id="UP000273675">
    <property type="component" value="Unassembled WGS sequence"/>
</dbReference>
<dbReference type="EMBL" id="RBIM01000004">
    <property type="protein sequence ID" value="RKQ96578.1"/>
    <property type="molecule type" value="Genomic_DNA"/>
</dbReference>